<accession>A0A3P8CZI3</accession>
<accession>A0A183GNU6</accession>
<protein>
    <submittedName>
        <fullName evidence="4">Sensor histidine kinase</fullName>
    </submittedName>
</protein>
<dbReference type="WBParaSite" id="HPBE_0002436601-mRNA-1">
    <property type="protein sequence ID" value="HPBE_0002436601-mRNA-1"/>
    <property type="gene ID" value="HPBE_0002436601"/>
</dbReference>
<keyword evidence="3" id="KW-1185">Reference proteome</keyword>
<proteinExistence type="predicted"/>
<feature type="region of interest" description="Disordered" evidence="1">
    <location>
        <begin position="1"/>
        <end position="69"/>
    </location>
</feature>
<dbReference type="Proteomes" id="UP000050761">
    <property type="component" value="Unassembled WGS sequence"/>
</dbReference>
<evidence type="ECO:0000256" key="1">
    <source>
        <dbReference type="SAM" id="MobiDB-lite"/>
    </source>
</evidence>
<dbReference type="AlphaFoldDB" id="A0A183GNU6"/>
<feature type="compositionally biased region" description="Polar residues" evidence="1">
    <location>
        <begin position="15"/>
        <end position="29"/>
    </location>
</feature>
<dbReference type="EMBL" id="UZAH01036235">
    <property type="protein sequence ID" value="VDP44577.1"/>
    <property type="molecule type" value="Genomic_DNA"/>
</dbReference>
<evidence type="ECO:0000313" key="4">
    <source>
        <dbReference type="WBParaSite" id="HPBE_0002436601-mRNA-1"/>
    </source>
</evidence>
<evidence type="ECO:0000313" key="2">
    <source>
        <dbReference type="EMBL" id="VDP44577.1"/>
    </source>
</evidence>
<sequence>MNRLYNKVRERLGGNATSGSVTIRDQPTGSIILASPSRERKPEVAVAPQPQTQKSRHRHQRETDVDRNQ</sequence>
<organism evidence="3 4">
    <name type="scientific">Heligmosomoides polygyrus</name>
    <name type="common">Parasitic roundworm</name>
    <dbReference type="NCBI Taxonomy" id="6339"/>
    <lineage>
        <taxon>Eukaryota</taxon>
        <taxon>Metazoa</taxon>
        <taxon>Ecdysozoa</taxon>
        <taxon>Nematoda</taxon>
        <taxon>Chromadorea</taxon>
        <taxon>Rhabditida</taxon>
        <taxon>Rhabditina</taxon>
        <taxon>Rhabditomorpha</taxon>
        <taxon>Strongyloidea</taxon>
        <taxon>Heligmosomidae</taxon>
        <taxon>Heligmosomoides</taxon>
    </lineage>
</organism>
<reference evidence="4" key="2">
    <citation type="submission" date="2019-09" db="UniProtKB">
        <authorList>
            <consortium name="WormBaseParasite"/>
        </authorList>
    </citation>
    <scope>IDENTIFICATION</scope>
</reference>
<reference evidence="2 3" key="1">
    <citation type="submission" date="2018-11" db="EMBL/GenBank/DDBJ databases">
        <authorList>
            <consortium name="Pathogen Informatics"/>
        </authorList>
    </citation>
    <scope>NUCLEOTIDE SEQUENCE [LARGE SCALE GENOMIC DNA]</scope>
</reference>
<gene>
    <name evidence="2" type="ORF">HPBE_LOCUS24365</name>
</gene>
<name>A0A183GNU6_HELPZ</name>
<evidence type="ECO:0000313" key="3">
    <source>
        <dbReference type="Proteomes" id="UP000050761"/>
    </source>
</evidence>